<dbReference type="Pfam" id="PF00155">
    <property type="entry name" value="Aminotran_1_2"/>
    <property type="match status" value="1"/>
</dbReference>
<dbReference type="NCBIfam" id="NF006964">
    <property type="entry name" value="PRK09440.1-2"/>
    <property type="match status" value="1"/>
</dbReference>
<keyword evidence="2 6" id="KW-0032">Aminotransferase</keyword>
<evidence type="ECO:0000313" key="7">
    <source>
        <dbReference type="Proteomes" id="UP000190423"/>
    </source>
</evidence>
<evidence type="ECO:0000256" key="1">
    <source>
        <dbReference type="ARBA" id="ARBA00001933"/>
    </source>
</evidence>
<reference evidence="6 7" key="1">
    <citation type="submission" date="2017-02" db="EMBL/GenBank/DDBJ databases">
        <authorList>
            <person name="Peterson S.W."/>
        </authorList>
    </citation>
    <scope>NUCLEOTIDE SEQUENCE [LARGE SCALE GENOMIC DNA]</scope>
    <source>
        <strain evidence="6 7">ATCC BAA-908</strain>
    </source>
</reference>
<keyword evidence="3 6" id="KW-0808">Transferase</keyword>
<keyword evidence="7" id="KW-1185">Reference proteome</keyword>
<dbReference type="AlphaFoldDB" id="A0A1T4KWQ2"/>
<dbReference type="CDD" id="cd00609">
    <property type="entry name" value="AAT_like"/>
    <property type="match status" value="1"/>
</dbReference>
<keyword evidence="4" id="KW-0663">Pyridoxal phosphate</keyword>
<evidence type="ECO:0000256" key="2">
    <source>
        <dbReference type="ARBA" id="ARBA00022576"/>
    </source>
</evidence>
<gene>
    <name evidence="6" type="ORF">SAMN02745149_01355</name>
</gene>
<evidence type="ECO:0000256" key="4">
    <source>
        <dbReference type="ARBA" id="ARBA00022898"/>
    </source>
</evidence>
<dbReference type="InterPro" id="IPR015421">
    <property type="entry name" value="PyrdxlP-dep_Trfase_major"/>
</dbReference>
<dbReference type="STRING" id="261392.SAMN02745149_01355"/>
<dbReference type="PANTHER" id="PTHR42790">
    <property type="entry name" value="AMINOTRANSFERASE"/>
    <property type="match status" value="1"/>
</dbReference>
<dbReference type="Proteomes" id="UP000190423">
    <property type="component" value="Unassembled WGS sequence"/>
</dbReference>
<dbReference type="InterPro" id="IPR015424">
    <property type="entry name" value="PyrdxlP-dep_Trfase"/>
</dbReference>
<dbReference type="PANTHER" id="PTHR42790:SF4">
    <property type="entry name" value="VALINE--PYRUVATE AMINOTRANSFERASE"/>
    <property type="match status" value="1"/>
</dbReference>
<proteinExistence type="predicted"/>
<keyword evidence="6" id="KW-0670">Pyruvate</keyword>
<name>A0A1T4KWQ2_TREPO</name>
<dbReference type="EMBL" id="FUWG01000009">
    <property type="protein sequence ID" value="SJZ46790.1"/>
    <property type="molecule type" value="Genomic_DNA"/>
</dbReference>
<evidence type="ECO:0000256" key="3">
    <source>
        <dbReference type="ARBA" id="ARBA00022679"/>
    </source>
</evidence>
<dbReference type="GO" id="GO:0005829">
    <property type="term" value="C:cytosol"/>
    <property type="evidence" value="ECO:0007669"/>
    <property type="project" value="TreeGrafter"/>
</dbReference>
<dbReference type="InterPro" id="IPR004839">
    <property type="entry name" value="Aminotransferase_I/II_large"/>
</dbReference>
<dbReference type="SUPFAM" id="SSF53383">
    <property type="entry name" value="PLP-dependent transferases"/>
    <property type="match status" value="1"/>
</dbReference>
<dbReference type="OrthoDB" id="5889947at2"/>
<protein>
    <submittedName>
        <fullName evidence="6">Valine-pyruvate aminotransferase apoenzyme</fullName>
    </submittedName>
</protein>
<dbReference type="GeneID" id="78316652"/>
<evidence type="ECO:0000259" key="5">
    <source>
        <dbReference type="Pfam" id="PF00155"/>
    </source>
</evidence>
<dbReference type="RefSeq" id="WP_078933266.1">
    <property type="nucleotide sequence ID" value="NZ_FUWG01000009.1"/>
</dbReference>
<organism evidence="6 7">
    <name type="scientific">Treponema porcinum</name>
    <dbReference type="NCBI Taxonomy" id="261392"/>
    <lineage>
        <taxon>Bacteria</taxon>
        <taxon>Pseudomonadati</taxon>
        <taxon>Spirochaetota</taxon>
        <taxon>Spirochaetia</taxon>
        <taxon>Spirochaetales</taxon>
        <taxon>Treponemataceae</taxon>
        <taxon>Treponema</taxon>
    </lineage>
</organism>
<evidence type="ECO:0000313" key="6">
    <source>
        <dbReference type="EMBL" id="SJZ46790.1"/>
    </source>
</evidence>
<comment type="cofactor">
    <cofactor evidence="1">
        <name>pyridoxal 5'-phosphate</name>
        <dbReference type="ChEBI" id="CHEBI:597326"/>
    </cofactor>
</comment>
<dbReference type="GO" id="GO:0009042">
    <property type="term" value="F:valine-pyruvate transaminase activity"/>
    <property type="evidence" value="ECO:0007669"/>
    <property type="project" value="TreeGrafter"/>
</dbReference>
<dbReference type="InterPro" id="IPR050859">
    <property type="entry name" value="Class-I_PLP-dep_aminotransf"/>
</dbReference>
<dbReference type="Gene3D" id="3.40.640.10">
    <property type="entry name" value="Type I PLP-dependent aspartate aminotransferase-like (Major domain)"/>
    <property type="match status" value="1"/>
</dbReference>
<sequence length="435" mass="48851">MKDIIFSDFGEKLCGPSGINDLMDDLGKPLPKGIPLSLMGGGNPARIPEVESLYRQRMAGIMENGTEFEDLIGRYDAPQGRIKFIEQIAECLSGKYGWKIGPENIAVTNGSQSAFFYLFNMFSGTYTVNGKTVKKRIIFPLVPEYVGYADQGIERGTFTGINADFEMYADRTFKYKIDFPRLEKYLSSHDDTAALCVTRPTNPTGNVLTDDEITHLSELSKRYDIPLFIDNAYGLPWPDIIFTDDAKPFWDENVILSMSLSKIGLPSLRTGIIIAQKEIIKAISNLNAIAALASGSVGQALAGDLIRTGKLIEIAHTVVRPFYEKKSVQTQKWIHKYFKGGNYYVHKSEGSIFLWLLMEDLAVPAKEFYQLLKKKGVFVMPGEFFFFGNQADSTLPPVEEHPHYSKCLRLNYAGSAEEVERGIKTIAELYFQNRK</sequence>
<accession>A0A1T4KWQ2</accession>
<dbReference type="GO" id="GO:1901605">
    <property type="term" value="P:alpha-amino acid metabolic process"/>
    <property type="evidence" value="ECO:0007669"/>
    <property type="project" value="TreeGrafter"/>
</dbReference>
<feature type="domain" description="Aminotransferase class I/classII large" evidence="5">
    <location>
        <begin position="74"/>
        <end position="426"/>
    </location>
</feature>
<dbReference type="GO" id="GO:0030170">
    <property type="term" value="F:pyridoxal phosphate binding"/>
    <property type="evidence" value="ECO:0007669"/>
    <property type="project" value="InterPro"/>
</dbReference>